<keyword evidence="2" id="KW-1185">Reference proteome</keyword>
<dbReference type="Gramene" id="TuG1812G0300001164.01.T01">
    <property type="protein sequence ID" value="TuG1812G0300001164.01.T01"/>
    <property type="gene ID" value="TuG1812G0300001164.01"/>
</dbReference>
<evidence type="ECO:0000313" key="2">
    <source>
        <dbReference type="Proteomes" id="UP000015106"/>
    </source>
</evidence>
<accession>A0A8R7TSD5</accession>
<proteinExistence type="predicted"/>
<dbReference type="Pfam" id="PF07797">
    <property type="entry name" value="DUF1639"/>
    <property type="match status" value="1"/>
</dbReference>
<name>A0A8R7TSD5_TRIUA</name>
<reference evidence="1" key="3">
    <citation type="submission" date="2022-06" db="UniProtKB">
        <authorList>
            <consortium name="EnsemblPlants"/>
        </authorList>
    </citation>
    <scope>IDENTIFICATION</scope>
</reference>
<sequence>MGRRLPALPLREEGLLSPNVEEFLATVEEFLAIGYTHPPRRPKKLSRYLQKQIDIHWRINGLAAQGASIGTGKEVLGKR</sequence>
<protein>
    <submittedName>
        <fullName evidence="1">Uncharacterized protein</fullName>
    </submittedName>
</protein>
<dbReference type="EnsemblPlants" id="TuG1812G0300001164.01.T01">
    <property type="protein sequence ID" value="TuG1812G0300001164.01.T01"/>
    <property type="gene ID" value="TuG1812G0300001164.01"/>
</dbReference>
<organism evidence="1 2">
    <name type="scientific">Triticum urartu</name>
    <name type="common">Red wild einkorn</name>
    <name type="synonym">Crithodium urartu</name>
    <dbReference type="NCBI Taxonomy" id="4572"/>
    <lineage>
        <taxon>Eukaryota</taxon>
        <taxon>Viridiplantae</taxon>
        <taxon>Streptophyta</taxon>
        <taxon>Embryophyta</taxon>
        <taxon>Tracheophyta</taxon>
        <taxon>Spermatophyta</taxon>
        <taxon>Magnoliopsida</taxon>
        <taxon>Liliopsida</taxon>
        <taxon>Poales</taxon>
        <taxon>Poaceae</taxon>
        <taxon>BOP clade</taxon>
        <taxon>Pooideae</taxon>
        <taxon>Triticodae</taxon>
        <taxon>Triticeae</taxon>
        <taxon>Triticinae</taxon>
        <taxon>Triticum</taxon>
    </lineage>
</organism>
<dbReference type="Proteomes" id="UP000015106">
    <property type="component" value="Chromosome 3"/>
</dbReference>
<reference evidence="2" key="1">
    <citation type="journal article" date="2013" name="Nature">
        <title>Draft genome of the wheat A-genome progenitor Triticum urartu.</title>
        <authorList>
            <person name="Ling H.Q."/>
            <person name="Zhao S."/>
            <person name="Liu D."/>
            <person name="Wang J."/>
            <person name="Sun H."/>
            <person name="Zhang C."/>
            <person name="Fan H."/>
            <person name="Li D."/>
            <person name="Dong L."/>
            <person name="Tao Y."/>
            <person name="Gao C."/>
            <person name="Wu H."/>
            <person name="Li Y."/>
            <person name="Cui Y."/>
            <person name="Guo X."/>
            <person name="Zheng S."/>
            <person name="Wang B."/>
            <person name="Yu K."/>
            <person name="Liang Q."/>
            <person name="Yang W."/>
            <person name="Lou X."/>
            <person name="Chen J."/>
            <person name="Feng M."/>
            <person name="Jian J."/>
            <person name="Zhang X."/>
            <person name="Luo G."/>
            <person name="Jiang Y."/>
            <person name="Liu J."/>
            <person name="Wang Z."/>
            <person name="Sha Y."/>
            <person name="Zhang B."/>
            <person name="Wu H."/>
            <person name="Tang D."/>
            <person name="Shen Q."/>
            <person name="Xue P."/>
            <person name="Zou S."/>
            <person name="Wang X."/>
            <person name="Liu X."/>
            <person name="Wang F."/>
            <person name="Yang Y."/>
            <person name="An X."/>
            <person name="Dong Z."/>
            <person name="Zhang K."/>
            <person name="Zhang X."/>
            <person name="Luo M.C."/>
            <person name="Dvorak J."/>
            <person name="Tong Y."/>
            <person name="Wang J."/>
            <person name="Yang H."/>
            <person name="Li Z."/>
            <person name="Wang D."/>
            <person name="Zhang A."/>
            <person name="Wang J."/>
        </authorList>
    </citation>
    <scope>NUCLEOTIDE SEQUENCE</scope>
    <source>
        <strain evidence="2">cv. G1812</strain>
    </source>
</reference>
<dbReference type="AlphaFoldDB" id="A0A8R7TSD5"/>
<dbReference type="InterPro" id="IPR012438">
    <property type="entry name" value="DUF1639"/>
</dbReference>
<reference evidence="1" key="2">
    <citation type="submission" date="2018-03" db="EMBL/GenBank/DDBJ databases">
        <title>The Triticum urartu genome reveals the dynamic nature of wheat genome evolution.</title>
        <authorList>
            <person name="Ling H."/>
            <person name="Ma B."/>
            <person name="Shi X."/>
            <person name="Liu H."/>
            <person name="Dong L."/>
            <person name="Sun H."/>
            <person name="Cao Y."/>
            <person name="Gao Q."/>
            <person name="Zheng S."/>
            <person name="Li Y."/>
            <person name="Yu Y."/>
            <person name="Du H."/>
            <person name="Qi M."/>
            <person name="Li Y."/>
            <person name="Yu H."/>
            <person name="Cui Y."/>
            <person name="Wang N."/>
            <person name="Chen C."/>
            <person name="Wu H."/>
            <person name="Zhao Y."/>
            <person name="Zhang J."/>
            <person name="Li Y."/>
            <person name="Zhou W."/>
            <person name="Zhang B."/>
            <person name="Hu W."/>
            <person name="Eijk M."/>
            <person name="Tang J."/>
            <person name="Witsenboer H."/>
            <person name="Zhao S."/>
            <person name="Li Z."/>
            <person name="Zhang A."/>
            <person name="Wang D."/>
            <person name="Liang C."/>
        </authorList>
    </citation>
    <scope>NUCLEOTIDE SEQUENCE [LARGE SCALE GENOMIC DNA]</scope>
    <source>
        <strain evidence="1">cv. G1812</strain>
    </source>
</reference>
<evidence type="ECO:0000313" key="1">
    <source>
        <dbReference type="EnsemblPlants" id="TuG1812G0300001164.01.T01"/>
    </source>
</evidence>